<sequence>MARHVSSVFVVALILGIGAAQAAPAGGEAATRGGYLSPQDVRNAGEQPSAGVAAHFRGPRSARVDPLVSSGQLSEQDLSGRDMDRRMTAGVTRRPSQRPMMRPLGGRITEYDFDRPRPGSRV</sequence>
<evidence type="ECO:0000313" key="2">
    <source>
        <dbReference type="EMBL" id="QEA07674.1"/>
    </source>
</evidence>
<gene>
    <name evidence="2" type="ORF">KBTEX_04034</name>
</gene>
<evidence type="ECO:0000256" key="1">
    <source>
        <dbReference type="SAM" id="MobiDB-lite"/>
    </source>
</evidence>
<feature type="region of interest" description="Disordered" evidence="1">
    <location>
        <begin position="26"/>
        <end position="122"/>
    </location>
</feature>
<organism evidence="2">
    <name type="scientific">uncultured organism</name>
    <dbReference type="NCBI Taxonomy" id="155900"/>
    <lineage>
        <taxon>unclassified sequences</taxon>
        <taxon>environmental samples</taxon>
    </lineage>
</organism>
<name>A0A5B8RJG9_9ZZZZ</name>
<feature type="compositionally biased region" description="Basic and acidic residues" evidence="1">
    <location>
        <begin position="78"/>
        <end position="87"/>
    </location>
</feature>
<proteinExistence type="predicted"/>
<dbReference type="EMBL" id="MN079320">
    <property type="protein sequence ID" value="QEA07674.1"/>
    <property type="molecule type" value="Genomic_DNA"/>
</dbReference>
<dbReference type="AlphaFoldDB" id="A0A5B8RJG9"/>
<reference evidence="2" key="1">
    <citation type="submission" date="2019-06" db="EMBL/GenBank/DDBJ databases">
        <authorList>
            <person name="Murdoch R.W."/>
            <person name="Fathepure B."/>
        </authorList>
    </citation>
    <scope>NUCLEOTIDE SEQUENCE</scope>
</reference>
<accession>A0A5B8RJG9</accession>
<feature type="compositionally biased region" description="Basic and acidic residues" evidence="1">
    <location>
        <begin position="109"/>
        <end position="122"/>
    </location>
</feature>
<protein>
    <submittedName>
        <fullName evidence="2">Uncharacterized protein</fullName>
    </submittedName>
</protein>